<reference evidence="7" key="1">
    <citation type="submission" date="2021-03" db="EMBL/GenBank/DDBJ databases">
        <authorList>
            <person name="Wang G."/>
        </authorList>
    </citation>
    <scope>NUCLEOTIDE SEQUENCE</scope>
    <source>
        <strain evidence="7">KCTC 12899</strain>
    </source>
</reference>
<organism evidence="7 8">
    <name type="scientific">Acanthopleuribacter pedis</name>
    <dbReference type="NCBI Taxonomy" id="442870"/>
    <lineage>
        <taxon>Bacteria</taxon>
        <taxon>Pseudomonadati</taxon>
        <taxon>Acidobacteriota</taxon>
        <taxon>Holophagae</taxon>
        <taxon>Acanthopleuribacterales</taxon>
        <taxon>Acanthopleuribacteraceae</taxon>
        <taxon>Acanthopleuribacter</taxon>
    </lineage>
</organism>
<dbReference type="EMBL" id="JAFREP010000007">
    <property type="protein sequence ID" value="MBO1318700.1"/>
    <property type="molecule type" value="Genomic_DNA"/>
</dbReference>
<dbReference type="PROSITE" id="PS00107">
    <property type="entry name" value="PROTEIN_KINASE_ATP"/>
    <property type="match status" value="1"/>
</dbReference>
<accession>A0A8J7QHP3</accession>
<keyword evidence="1" id="KW-0808">Transferase</keyword>
<dbReference type="GO" id="GO:0005524">
    <property type="term" value="F:ATP binding"/>
    <property type="evidence" value="ECO:0007669"/>
    <property type="project" value="UniProtKB-UniRule"/>
</dbReference>
<comment type="caution">
    <text evidence="7">The sequence shown here is derived from an EMBL/GenBank/DDBJ whole genome shotgun (WGS) entry which is preliminary data.</text>
</comment>
<dbReference type="PANTHER" id="PTHR43289:SF6">
    <property type="entry name" value="SERINE_THREONINE-PROTEIN KINASE NEKL-3"/>
    <property type="match status" value="1"/>
</dbReference>
<keyword evidence="7" id="KW-0723">Serine/threonine-protein kinase</keyword>
<dbReference type="CDD" id="cd14014">
    <property type="entry name" value="STKc_PknB_like"/>
    <property type="match status" value="1"/>
</dbReference>
<dbReference type="Gene3D" id="3.30.200.20">
    <property type="entry name" value="Phosphorylase Kinase, domain 1"/>
    <property type="match status" value="1"/>
</dbReference>
<sequence>MLRPVLFERTCKLVFDSGMPANYLENSRLPEVLDADFFDAYFKNQPVRVGPYRVIRELGRGAMGSVFQVRQIASPNQDYALKLWTPNLDASGLPADEDRFLKRFQREVAVLRALKHPNVVAIHDHDVFEGRPYLVMDYVPGQHIDDFVVEKQLSLETRLQLFIQVCLGVEHIHEKGCLHRDLKPSNILAGYLGRKAHAWIVDLGIAKNLAAPMTLDHEDTLPGHRPGTPLYMAPEQLVFGGGDDHVRADIYALGCLLYVLWCDQKPYARFKPEELTPVELKEVLLREPMILPDQHGGLQGASAYGPTRTYVQAVIQRATEKSFEKRYPSVAALRMDCEAVLKGAFPAGCLSEQMPALVVPALPVGRPGGSLLVMRHLMPSPRSESFGYRMEGAHDPVGALLLSRFRERKGACLQDQADFLLELDTLGRQPVGAALSPMLVACYREVAEGYLALGRVNGALRQFEALEARARTLLGPSAADCLYGQITIAWEIGRNHRRQAEKCFEKLRHRVRLEEYPELYVQIELWFIHQAARVGAPRRALERARVLSAACSAHQADWPAGLLTAERTVAFCLWQAGCFDQAEAVYRRLVDALPEDTPDDPRHRMIAARDYGFFLIEQNRPHDARERLLRALAWAEVGDQALMRLSLRLRVGLCLADWQLGRFEAVCTAYQTILAPLRAAFGGDDSEVKRMIELHALALAHQGCYEAALCGLDELLDREGGADQLSEDQCRYYLNKMNILLRQGKLELAEAVLEGPLAGFETRFRDAAFLLTGGRLIKLELLVSCNRHEEALELADLMLAEHADETVQAQIFLFKGAALARCKRLAEAKALLLKSRRHLREDPWLGRVLNEEMIGVLAALEAPSGED</sequence>
<evidence type="ECO:0000256" key="1">
    <source>
        <dbReference type="ARBA" id="ARBA00022679"/>
    </source>
</evidence>
<dbReference type="SUPFAM" id="SSF56112">
    <property type="entry name" value="Protein kinase-like (PK-like)"/>
    <property type="match status" value="1"/>
</dbReference>
<evidence type="ECO:0000256" key="3">
    <source>
        <dbReference type="ARBA" id="ARBA00022777"/>
    </source>
</evidence>
<dbReference type="Pfam" id="PF00069">
    <property type="entry name" value="Pkinase"/>
    <property type="match status" value="1"/>
</dbReference>
<keyword evidence="8" id="KW-1185">Reference proteome</keyword>
<dbReference type="InterPro" id="IPR000719">
    <property type="entry name" value="Prot_kinase_dom"/>
</dbReference>
<dbReference type="Gene3D" id="1.25.40.10">
    <property type="entry name" value="Tetratricopeptide repeat domain"/>
    <property type="match status" value="1"/>
</dbReference>
<keyword evidence="4 5" id="KW-0067">ATP-binding</keyword>
<gene>
    <name evidence="7" type="ORF">J3U88_09530</name>
</gene>
<evidence type="ECO:0000256" key="5">
    <source>
        <dbReference type="PROSITE-ProRule" id="PRU10141"/>
    </source>
</evidence>
<evidence type="ECO:0000259" key="6">
    <source>
        <dbReference type="PROSITE" id="PS50011"/>
    </source>
</evidence>
<dbReference type="AlphaFoldDB" id="A0A8J7QHP3"/>
<dbReference type="InterPro" id="IPR017441">
    <property type="entry name" value="Protein_kinase_ATP_BS"/>
</dbReference>
<feature type="binding site" evidence="5">
    <location>
        <position position="82"/>
    </location>
    <ligand>
        <name>ATP</name>
        <dbReference type="ChEBI" id="CHEBI:30616"/>
    </ligand>
</feature>
<keyword evidence="3 7" id="KW-0418">Kinase</keyword>
<keyword evidence="2 5" id="KW-0547">Nucleotide-binding</keyword>
<dbReference type="GO" id="GO:0004674">
    <property type="term" value="F:protein serine/threonine kinase activity"/>
    <property type="evidence" value="ECO:0007669"/>
    <property type="project" value="UniProtKB-KW"/>
</dbReference>
<evidence type="ECO:0000313" key="7">
    <source>
        <dbReference type="EMBL" id="MBO1318700.1"/>
    </source>
</evidence>
<feature type="domain" description="Protein kinase" evidence="6">
    <location>
        <begin position="52"/>
        <end position="341"/>
    </location>
</feature>
<dbReference type="SUPFAM" id="SSF48452">
    <property type="entry name" value="TPR-like"/>
    <property type="match status" value="2"/>
</dbReference>
<dbReference type="PANTHER" id="PTHR43289">
    <property type="entry name" value="MITOGEN-ACTIVATED PROTEIN KINASE KINASE KINASE 20-RELATED"/>
    <property type="match status" value="1"/>
</dbReference>
<dbReference type="RefSeq" id="WP_207858352.1">
    <property type="nucleotide sequence ID" value="NZ_JAFREP010000007.1"/>
</dbReference>
<evidence type="ECO:0000256" key="4">
    <source>
        <dbReference type="ARBA" id="ARBA00022840"/>
    </source>
</evidence>
<protein>
    <submittedName>
        <fullName evidence="7">Serine/threonine protein kinase</fullName>
    </submittedName>
</protein>
<proteinExistence type="predicted"/>
<dbReference type="InterPro" id="IPR011009">
    <property type="entry name" value="Kinase-like_dom_sf"/>
</dbReference>
<dbReference type="Gene3D" id="1.10.510.10">
    <property type="entry name" value="Transferase(Phosphotransferase) domain 1"/>
    <property type="match status" value="1"/>
</dbReference>
<evidence type="ECO:0000256" key="2">
    <source>
        <dbReference type="ARBA" id="ARBA00022741"/>
    </source>
</evidence>
<evidence type="ECO:0000313" key="8">
    <source>
        <dbReference type="Proteomes" id="UP000664417"/>
    </source>
</evidence>
<dbReference type="SMART" id="SM00220">
    <property type="entry name" value="S_TKc"/>
    <property type="match status" value="1"/>
</dbReference>
<dbReference type="PROSITE" id="PS50011">
    <property type="entry name" value="PROTEIN_KINASE_DOM"/>
    <property type="match status" value="1"/>
</dbReference>
<name>A0A8J7QHP3_9BACT</name>
<dbReference type="InterPro" id="IPR011990">
    <property type="entry name" value="TPR-like_helical_dom_sf"/>
</dbReference>
<dbReference type="Proteomes" id="UP000664417">
    <property type="component" value="Unassembled WGS sequence"/>
</dbReference>